<reference evidence="2 3" key="1">
    <citation type="submission" date="2016-08" db="EMBL/GenBank/DDBJ databases">
        <title>Analysis of Carbohydrate Active Enzymes in Thermogemmatispora T81 Reveals Carbohydrate Degradation Ability.</title>
        <authorList>
            <person name="Tomazini A."/>
            <person name="Lal S."/>
            <person name="Stott M."/>
            <person name="Henrissat B."/>
            <person name="Polikarpov I."/>
            <person name="Sparling R."/>
            <person name="Levin D.B."/>
        </authorList>
    </citation>
    <scope>NUCLEOTIDE SEQUENCE [LARGE SCALE GENOMIC DNA]</scope>
    <source>
        <strain evidence="2 3">T81</strain>
    </source>
</reference>
<comment type="caution">
    <text evidence="2">The sequence shown here is derived from an EMBL/GenBank/DDBJ whole genome shotgun (WGS) entry which is preliminary data.</text>
</comment>
<dbReference type="InterPro" id="IPR003382">
    <property type="entry name" value="Flavoprotein"/>
</dbReference>
<dbReference type="OrthoDB" id="161343at2"/>
<gene>
    <name evidence="2" type="ORF">A4R35_00020</name>
</gene>
<proteinExistence type="predicted"/>
<dbReference type="Gene3D" id="3.40.50.1950">
    <property type="entry name" value="Flavin prenyltransferase-like"/>
    <property type="match status" value="1"/>
</dbReference>
<feature type="domain" description="Flavoprotein" evidence="1">
    <location>
        <begin position="11"/>
        <end position="122"/>
    </location>
</feature>
<dbReference type="GO" id="GO:0003824">
    <property type="term" value="F:catalytic activity"/>
    <property type="evidence" value="ECO:0007669"/>
    <property type="project" value="InterPro"/>
</dbReference>
<dbReference type="Pfam" id="PF02441">
    <property type="entry name" value="Flavoprotein"/>
    <property type="match status" value="1"/>
</dbReference>
<dbReference type="RefSeq" id="WP_112425340.1">
    <property type="nucleotide sequence ID" value="NZ_MCIF01000002.1"/>
</dbReference>
<protein>
    <recommendedName>
        <fullName evidence="1">Flavoprotein domain-containing protein</fullName>
    </recommendedName>
</protein>
<keyword evidence="3" id="KW-1185">Reference proteome</keyword>
<dbReference type="EMBL" id="MCIF01000002">
    <property type="protein sequence ID" value="RAQ93896.1"/>
    <property type="molecule type" value="Genomic_DNA"/>
</dbReference>
<name>A0A328V8C4_9CHLR</name>
<accession>A0A328V8C4</accession>
<sequence length="200" mass="21851">MKPNPSRGVLYVITCASSSAPLAESLVIAAQQAGWDVCVILTPRARHFVDEAALQRLTGHPVRSEYKHPAEPDLLPPPQALIVFPATFNTLNKWALGISDTLAVGLLSEYTGKRAPIVAVPCFKTGGGLDTNPAFHRSLRLLRRAGIRVIYEPERYPPKNQVPPEVILEALDQLRAERYGCEAPLTPPTEDLERMAPGAE</sequence>
<organism evidence="2 3">
    <name type="scientific">Thermogemmatispora tikiterensis</name>
    <dbReference type="NCBI Taxonomy" id="1825093"/>
    <lineage>
        <taxon>Bacteria</taxon>
        <taxon>Bacillati</taxon>
        <taxon>Chloroflexota</taxon>
        <taxon>Ktedonobacteria</taxon>
        <taxon>Thermogemmatisporales</taxon>
        <taxon>Thermogemmatisporaceae</taxon>
        <taxon>Thermogemmatispora</taxon>
    </lineage>
</organism>
<dbReference type="InterPro" id="IPR036551">
    <property type="entry name" value="Flavin_trans-like"/>
</dbReference>
<dbReference type="AlphaFoldDB" id="A0A328V8C4"/>
<evidence type="ECO:0000313" key="3">
    <source>
        <dbReference type="Proteomes" id="UP000248706"/>
    </source>
</evidence>
<dbReference type="SUPFAM" id="SSF52507">
    <property type="entry name" value="Homo-oligomeric flavin-containing Cys decarboxylases, HFCD"/>
    <property type="match status" value="1"/>
</dbReference>
<dbReference type="Proteomes" id="UP000248706">
    <property type="component" value="Unassembled WGS sequence"/>
</dbReference>
<evidence type="ECO:0000313" key="2">
    <source>
        <dbReference type="EMBL" id="RAQ93896.1"/>
    </source>
</evidence>
<evidence type="ECO:0000259" key="1">
    <source>
        <dbReference type="Pfam" id="PF02441"/>
    </source>
</evidence>